<keyword evidence="9" id="KW-0175">Coiled coil</keyword>
<dbReference type="Gene3D" id="1.10.510.10">
    <property type="entry name" value="Transferase(Phosphotransferase) domain 1"/>
    <property type="match status" value="1"/>
</dbReference>
<evidence type="ECO:0000259" key="10">
    <source>
        <dbReference type="PROSITE" id="PS50011"/>
    </source>
</evidence>
<proteinExistence type="predicted"/>
<evidence type="ECO:0000256" key="9">
    <source>
        <dbReference type="SAM" id="Coils"/>
    </source>
</evidence>
<dbReference type="EC" id="2.7.11.1" evidence="1"/>
<dbReference type="InterPro" id="IPR000719">
    <property type="entry name" value="Prot_kinase_dom"/>
</dbReference>
<name>A0A835ADQ4_9POAL</name>
<keyword evidence="4" id="KW-0547">Nucleotide-binding</keyword>
<dbReference type="Gene3D" id="3.30.200.20">
    <property type="entry name" value="Phosphorylase Kinase, domain 1"/>
    <property type="match status" value="1"/>
</dbReference>
<evidence type="ECO:0000313" key="12">
    <source>
        <dbReference type="Proteomes" id="UP000636709"/>
    </source>
</evidence>
<keyword evidence="12" id="KW-1185">Reference proteome</keyword>
<keyword evidence="2" id="KW-0723">Serine/threonine-protein kinase</keyword>
<evidence type="ECO:0000256" key="8">
    <source>
        <dbReference type="ARBA" id="ARBA00048679"/>
    </source>
</evidence>
<evidence type="ECO:0000313" key="11">
    <source>
        <dbReference type="EMBL" id="KAF8659713.1"/>
    </source>
</evidence>
<keyword evidence="5" id="KW-0418">Kinase</keyword>
<dbReference type="InterPro" id="IPR008271">
    <property type="entry name" value="Ser/Thr_kinase_AS"/>
</dbReference>
<dbReference type="AlphaFoldDB" id="A0A835ADQ4"/>
<dbReference type="PROSITE" id="PS50011">
    <property type="entry name" value="PROTEIN_KINASE_DOM"/>
    <property type="match status" value="1"/>
</dbReference>
<dbReference type="Proteomes" id="UP000636709">
    <property type="component" value="Unassembled WGS sequence"/>
</dbReference>
<dbReference type="PROSITE" id="PS00108">
    <property type="entry name" value="PROTEIN_KINASE_ST"/>
    <property type="match status" value="1"/>
</dbReference>
<reference evidence="11" key="1">
    <citation type="submission" date="2020-07" db="EMBL/GenBank/DDBJ databases">
        <title>Genome sequence and genetic diversity analysis of an under-domesticated orphan crop, white fonio (Digitaria exilis).</title>
        <authorList>
            <person name="Bennetzen J.L."/>
            <person name="Chen S."/>
            <person name="Ma X."/>
            <person name="Wang X."/>
            <person name="Yssel A.E.J."/>
            <person name="Chaluvadi S.R."/>
            <person name="Johnson M."/>
            <person name="Gangashetty P."/>
            <person name="Hamidou F."/>
            <person name="Sanogo M.D."/>
            <person name="Zwaenepoel A."/>
            <person name="Wallace J."/>
            <person name="Van De Peer Y."/>
            <person name="Van Deynze A."/>
        </authorList>
    </citation>
    <scope>NUCLEOTIDE SEQUENCE</scope>
    <source>
        <tissue evidence="11">Leaves</tissue>
    </source>
</reference>
<keyword evidence="6" id="KW-0067">ATP-binding</keyword>
<evidence type="ECO:0000256" key="6">
    <source>
        <dbReference type="ARBA" id="ARBA00022840"/>
    </source>
</evidence>
<dbReference type="InterPro" id="IPR011009">
    <property type="entry name" value="Kinase-like_dom_sf"/>
</dbReference>
<dbReference type="Pfam" id="PF00069">
    <property type="entry name" value="Pkinase"/>
    <property type="match status" value="1"/>
</dbReference>
<evidence type="ECO:0000256" key="3">
    <source>
        <dbReference type="ARBA" id="ARBA00022679"/>
    </source>
</evidence>
<dbReference type="PANTHER" id="PTHR45707">
    <property type="entry name" value="C2 CALCIUM/LIPID-BINDING PLANT PHOSPHORIBOSYLTRANSFERASE FAMILY PROTEIN"/>
    <property type="match status" value="1"/>
</dbReference>
<evidence type="ECO:0000256" key="4">
    <source>
        <dbReference type="ARBA" id="ARBA00022741"/>
    </source>
</evidence>
<comment type="catalytic activity">
    <reaction evidence="7">
        <text>L-threonyl-[protein] + ATP = O-phospho-L-threonyl-[protein] + ADP + H(+)</text>
        <dbReference type="Rhea" id="RHEA:46608"/>
        <dbReference type="Rhea" id="RHEA-COMP:11060"/>
        <dbReference type="Rhea" id="RHEA-COMP:11605"/>
        <dbReference type="ChEBI" id="CHEBI:15378"/>
        <dbReference type="ChEBI" id="CHEBI:30013"/>
        <dbReference type="ChEBI" id="CHEBI:30616"/>
        <dbReference type="ChEBI" id="CHEBI:61977"/>
        <dbReference type="ChEBI" id="CHEBI:456216"/>
        <dbReference type="EC" id="2.7.11.1"/>
    </reaction>
</comment>
<comment type="caution">
    <text evidence="11">The sequence shown here is derived from an EMBL/GenBank/DDBJ whole genome shotgun (WGS) entry which is preliminary data.</text>
</comment>
<evidence type="ECO:0000256" key="5">
    <source>
        <dbReference type="ARBA" id="ARBA00022777"/>
    </source>
</evidence>
<dbReference type="SUPFAM" id="SSF56112">
    <property type="entry name" value="Protein kinase-like (PK-like)"/>
    <property type="match status" value="1"/>
</dbReference>
<keyword evidence="3" id="KW-0808">Transferase</keyword>
<dbReference type="OrthoDB" id="1668230at2759"/>
<feature type="coiled-coil region" evidence="9">
    <location>
        <begin position="35"/>
        <end position="62"/>
    </location>
</feature>
<feature type="domain" description="Protein kinase" evidence="10">
    <location>
        <begin position="21"/>
        <end position="283"/>
    </location>
</feature>
<dbReference type="GO" id="GO:0005524">
    <property type="term" value="F:ATP binding"/>
    <property type="evidence" value="ECO:0007669"/>
    <property type="project" value="UniProtKB-KW"/>
</dbReference>
<dbReference type="FunFam" id="1.10.510.10:FF:001023">
    <property type="entry name" value="Os07g0541700 protein"/>
    <property type="match status" value="1"/>
</dbReference>
<accession>A0A835ADQ4</accession>
<evidence type="ECO:0000256" key="2">
    <source>
        <dbReference type="ARBA" id="ARBA00022527"/>
    </source>
</evidence>
<dbReference type="SMART" id="SM00220">
    <property type="entry name" value="S_TKc"/>
    <property type="match status" value="1"/>
</dbReference>
<gene>
    <name evidence="11" type="ORF">HU200_058171</name>
</gene>
<dbReference type="GO" id="GO:0004674">
    <property type="term" value="F:protein serine/threonine kinase activity"/>
    <property type="evidence" value="ECO:0007669"/>
    <property type="project" value="UniProtKB-KW"/>
</dbReference>
<comment type="catalytic activity">
    <reaction evidence="8">
        <text>L-seryl-[protein] + ATP = O-phospho-L-seryl-[protein] + ADP + H(+)</text>
        <dbReference type="Rhea" id="RHEA:17989"/>
        <dbReference type="Rhea" id="RHEA-COMP:9863"/>
        <dbReference type="Rhea" id="RHEA-COMP:11604"/>
        <dbReference type="ChEBI" id="CHEBI:15378"/>
        <dbReference type="ChEBI" id="CHEBI:29999"/>
        <dbReference type="ChEBI" id="CHEBI:30616"/>
        <dbReference type="ChEBI" id="CHEBI:83421"/>
        <dbReference type="ChEBI" id="CHEBI:456216"/>
        <dbReference type="EC" id="2.7.11.1"/>
    </reaction>
</comment>
<organism evidence="11 12">
    <name type="scientific">Digitaria exilis</name>
    <dbReference type="NCBI Taxonomy" id="1010633"/>
    <lineage>
        <taxon>Eukaryota</taxon>
        <taxon>Viridiplantae</taxon>
        <taxon>Streptophyta</taxon>
        <taxon>Embryophyta</taxon>
        <taxon>Tracheophyta</taxon>
        <taxon>Spermatophyta</taxon>
        <taxon>Magnoliopsida</taxon>
        <taxon>Liliopsida</taxon>
        <taxon>Poales</taxon>
        <taxon>Poaceae</taxon>
        <taxon>PACMAD clade</taxon>
        <taxon>Panicoideae</taxon>
        <taxon>Panicodae</taxon>
        <taxon>Paniceae</taxon>
        <taxon>Anthephorinae</taxon>
        <taxon>Digitaria</taxon>
    </lineage>
</organism>
<sequence>MDGESSRLISLKCLKSITNNFSDEQEIGKGSFGKKRKKESALEVVETQFKKEESELEVAETQFKKEGEVLAMLRHKNIVRLIGVCAEEGQVTGQRNGKEIVDMPTWLLCFEYMPNGNLYEYLSDASSRLDWDRRYKLIKGVCCGLHYLHNLEPPVIHMDLKPQNILLDYTMEPKIADFGLCRLLTEGKTHTLTVNSGKGTVGYMAREYINSGIISKESDIFSLGVIILEIVTGCRRYPSDTGLYSSKYMDFITEVRMLCYNFEIYKLQILLLQCDRAESTCLC</sequence>
<dbReference type="EMBL" id="JACEFO010002453">
    <property type="protein sequence ID" value="KAF8659713.1"/>
    <property type="molecule type" value="Genomic_DNA"/>
</dbReference>
<evidence type="ECO:0000256" key="7">
    <source>
        <dbReference type="ARBA" id="ARBA00047899"/>
    </source>
</evidence>
<dbReference type="PANTHER" id="PTHR45707:SF71">
    <property type="entry name" value="PROTEIN KINASE DOMAIN-CONTAINING PROTEIN"/>
    <property type="match status" value="1"/>
</dbReference>
<protein>
    <recommendedName>
        <fullName evidence="1">non-specific serine/threonine protein kinase</fullName>
        <ecNumber evidence="1">2.7.11.1</ecNumber>
    </recommendedName>
</protein>
<evidence type="ECO:0000256" key="1">
    <source>
        <dbReference type="ARBA" id="ARBA00012513"/>
    </source>
</evidence>